<evidence type="ECO:0000256" key="1">
    <source>
        <dbReference type="ARBA" id="ARBA00004340"/>
    </source>
</evidence>
<keyword evidence="6" id="KW-1185">Reference proteome</keyword>
<dbReference type="InterPro" id="IPR045379">
    <property type="entry name" value="Crinkler_N"/>
</dbReference>
<name>A0A0C2WG48_SERVB</name>
<dbReference type="Proteomes" id="UP000054097">
    <property type="component" value="Unassembled WGS sequence"/>
</dbReference>
<feature type="domain" description="Crinkler effector protein N-terminal" evidence="4">
    <location>
        <begin position="12"/>
        <end position="104"/>
    </location>
</feature>
<organism evidence="5 6">
    <name type="scientific">Serendipita vermifera MAFF 305830</name>
    <dbReference type="NCBI Taxonomy" id="933852"/>
    <lineage>
        <taxon>Eukaryota</taxon>
        <taxon>Fungi</taxon>
        <taxon>Dikarya</taxon>
        <taxon>Basidiomycota</taxon>
        <taxon>Agaricomycotina</taxon>
        <taxon>Agaricomycetes</taxon>
        <taxon>Sebacinales</taxon>
        <taxon>Serendipitaceae</taxon>
        <taxon>Serendipita</taxon>
    </lineage>
</organism>
<keyword evidence="3" id="KW-0964">Secreted</keyword>
<dbReference type="Pfam" id="PF20147">
    <property type="entry name" value="Crinkler"/>
    <property type="match status" value="1"/>
</dbReference>
<dbReference type="GO" id="GO:0043657">
    <property type="term" value="C:host cell"/>
    <property type="evidence" value="ECO:0007669"/>
    <property type="project" value="UniProtKB-SubCell"/>
</dbReference>
<dbReference type="SUPFAM" id="SSF52540">
    <property type="entry name" value="P-loop containing nucleoside triphosphate hydrolases"/>
    <property type="match status" value="1"/>
</dbReference>
<gene>
    <name evidence="5" type="ORF">M408DRAFT_26189</name>
</gene>
<dbReference type="InterPro" id="IPR027417">
    <property type="entry name" value="P-loop_NTPase"/>
</dbReference>
<reference evidence="6" key="2">
    <citation type="submission" date="2015-01" db="EMBL/GenBank/DDBJ databases">
        <title>Evolutionary Origins and Diversification of the Mycorrhizal Mutualists.</title>
        <authorList>
            <consortium name="DOE Joint Genome Institute"/>
            <consortium name="Mycorrhizal Genomics Consortium"/>
            <person name="Kohler A."/>
            <person name="Kuo A."/>
            <person name="Nagy L.G."/>
            <person name="Floudas D."/>
            <person name="Copeland A."/>
            <person name="Barry K.W."/>
            <person name="Cichocki N."/>
            <person name="Veneault-Fourrey C."/>
            <person name="LaButti K."/>
            <person name="Lindquist E.A."/>
            <person name="Lipzen A."/>
            <person name="Lundell T."/>
            <person name="Morin E."/>
            <person name="Murat C."/>
            <person name="Riley R."/>
            <person name="Ohm R."/>
            <person name="Sun H."/>
            <person name="Tunlid A."/>
            <person name="Henrissat B."/>
            <person name="Grigoriev I.V."/>
            <person name="Hibbett D.S."/>
            <person name="Martin F."/>
        </authorList>
    </citation>
    <scope>NUCLEOTIDE SEQUENCE [LARGE SCALE GENOMIC DNA]</scope>
    <source>
        <strain evidence="6">MAFF 305830</strain>
    </source>
</reference>
<dbReference type="EMBL" id="KN824314">
    <property type="protein sequence ID" value="KIM25398.1"/>
    <property type="molecule type" value="Genomic_DNA"/>
</dbReference>
<proteinExistence type="predicted"/>
<reference evidence="5 6" key="1">
    <citation type="submission" date="2014-04" db="EMBL/GenBank/DDBJ databases">
        <authorList>
            <consortium name="DOE Joint Genome Institute"/>
            <person name="Kuo A."/>
            <person name="Zuccaro A."/>
            <person name="Kohler A."/>
            <person name="Nagy L.G."/>
            <person name="Floudas D."/>
            <person name="Copeland A."/>
            <person name="Barry K.W."/>
            <person name="Cichocki N."/>
            <person name="Veneault-Fourrey C."/>
            <person name="LaButti K."/>
            <person name="Lindquist E.A."/>
            <person name="Lipzen A."/>
            <person name="Lundell T."/>
            <person name="Morin E."/>
            <person name="Murat C."/>
            <person name="Sun H."/>
            <person name="Tunlid A."/>
            <person name="Henrissat B."/>
            <person name="Grigoriev I.V."/>
            <person name="Hibbett D.S."/>
            <person name="Martin F."/>
            <person name="Nordberg H.P."/>
            <person name="Cantor M.N."/>
            <person name="Hua S.X."/>
        </authorList>
    </citation>
    <scope>NUCLEOTIDE SEQUENCE [LARGE SCALE GENOMIC DNA]</scope>
    <source>
        <strain evidence="5 6">MAFF 305830</strain>
    </source>
</reference>
<accession>A0A0C2WG48</accession>
<protein>
    <recommendedName>
        <fullName evidence="4">Crinkler effector protein N-terminal domain-containing protein</fullName>
    </recommendedName>
</protein>
<evidence type="ECO:0000259" key="4">
    <source>
        <dbReference type="Pfam" id="PF20147"/>
    </source>
</evidence>
<evidence type="ECO:0000313" key="6">
    <source>
        <dbReference type="Proteomes" id="UP000054097"/>
    </source>
</evidence>
<dbReference type="AlphaFoldDB" id="A0A0C2WG48"/>
<comment type="subcellular location">
    <subcellularLocation>
        <location evidence="1">Host cell</location>
    </subcellularLocation>
    <subcellularLocation>
        <location evidence="2">Secreted</location>
    </subcellularLocation>
</comment>
<dbReference type="GO" id="GO:0005576">
    <property type="term" value="C:extracellular region"/>
    <property type="evidence" value="ECO:0007669"/>
    <property type="project" value="UniProtKB-SubCell"/>
</dbReference>
<sequence>MSNPKPEIYIVNCFVLDEECSFSVEIASDEFVDILKDEIKAKIPNRFPNIPACFMKLYLFNISDGYDLVARVGEQKPDNALKAWWTMAEVFGGTPKPNAIHILAKPPRLERKRDDLGPASTDWSSVKEWGPLSSLDLVKIDDTIARRTSTVDALYERLKRYQFVLVRGTRASGKTTLAQLLKDHICAKEPTVVPILIDYWIRDIGWRTNLTPSFKPDGQNTIIIDDAQLTY</sequence>
<evidence type="ECO:0000313" key="5">
    <source>
        <dbReference type="EMBL" id="KIM25398.1"/>
    </source>
</evidence>
<evidence type="ECO:0000256" key="3">
    <source>
        <dbReference type="ARBA" id="ARBA00022525"/>
    </source>
</evidence>
<dbReference type="HOGENOM" id="CLU_1200437_0_0_1"/>
<dbReference type="OrthoDB" id="5424500at2759"/>
<evidence type="ECO:0000256" key="2">
    <source>
        <dbReference type="ARBA" id="ARBA00004613"/>
    </source>
</evidence>